<evidence type="ECO:0000313" key="2">
    <source>
        <dbReference type="Proteomes" id="UP000356253"/>
    </source>
</evidence>
<sequence length="146" mass="16845">MENRINIQQLEPEAYKAMLGLENYLATTSLTHIEKELIKIRTSQINGCAYCIEMHTKDALGYGETHQRIFALSAWWESPLFDEKENVLLKMTEEITHIQQKGLTEDTYTAAQKHFTGNEIAQIIMQIGTINLWNRIGISTHLKHEN</sequence>
<organism evidence="1 2">
    <name type="scientific">Mesonia oceanica</name>
    <dbReference type="NCBI Taxonomy" id="2687242"/>
    <lineage>
        <taxon>Bacteria</taxon>
        <taxon>Pseudomonadati</taxon>
        <taxon>Bacteroidota</taxon>
        <taxon>Flavobacteriia</taxon>
        <taxon>Flavobacteriales</taxon>
        <taxon>Flavobacteriaceae</taxon>
        <taxon>Mesonia</taxon>
    </lineage>
</organism>
<evidence type="ECO:0000313" key="1">
    <source>
        <dbReference type="EMBL" id="VVV02219.1"/>
    </source>
</evidence>
<protein>
    <submittedName>
        <fullName evidence="1">Uncharacterized protein</fullName>
    </submittedName>
</protein>
<dbReference type="EMBL" id="CABVMM010000016">
    <property type="protein sequence ID" value="VVV02219.1"/>
    <property type="molecule type" value="Genomic_DNA"/>
</dbReference>
<dbReference type="Proteomes" id="UP000356253">
    <property type="component" value="Unassembled WGS sequence"/>
</dbReference>
<comment type="caution">
    <text evidence="1">The sequence shown here is derived from an EMBL/GenBank/DDBJ whole genome shotgun (WGS) entry which is preliminary data.</text>
</comment>
<gene>
    <name evidence="1" type="ORF">FVB9532_03517</name>
</gene>
<proteinExistence type="predicted"/>
<reference evidence="1" key="1">
    <citation type="submission" date="2019-09" db="EMBL/GenBank/DDBJ databases">
        <authorList>
            <person name="Rodrigo-Torres L."/>
            <person name="Arahal R. D."/>
            <person name="Lucena T."/>
        </authorList>
    </citation>
    <scope>NUCLEOTIDE SEQUENCE</scope>
    <source>
        <strain evidence="1">ISS653</strain>
    </source>
</reference>
<keyword evidence="2" id="KW-1185">Reference proteome</keyword>
<name>A0AC61YCK3_9FLAO</name>
<accession>A0AC61YCK3</accession>